<accession>A0A0A6USU1</accession>
<sequence length="92" mass="10232">MQAYSDAFLTGDAKTAYGLLSERCRKRMSPAEFTGIVEAAGKMYGSALPLATYSAKVSDDLARVTYTYAIKAINQEAEPWTREDGRWHQDDC</sequence>
<proteinExistence type="predicted"/>
<evidence type="ECO:0000313" key="2">
    <source>
        <dbReference type="Proteomes" id="UP000054537"/>
    </source>
</evidence>
<keyword evidence="2" id="KW-1185">Reference proteome</keyword>
<dbReference type="eggNOG" id="ENOG5032C8R">
    <property type="taxonomic scope" value="Bacteria"/>
</dbReference>
<protein>
    <submittedName>
        <fullName evidence="1">Uncharacterized protein</fullName>
    </submittedName>
</protein>
<dbReference type="SUPFAM" id="SSF54427">
    <property type="entry name" value="NTF2-like"/>
    <property type="match status" value="1"/>
</dbReference>
<reference evidence="1 2" key="1">
    <citation type="submission" date="2014-10" db="EMBL/GenBank/DDBJ databases">
        <title>Draft genome sequence of Actinoplanes utahensis NRRL 12052.</title>
        <authorList>
            <person name="Velasco-Bucheli B."/>
            <person name="del Cerro C."/>
            <person name="Hormigo D."/>
            <person name="Garcia J.L."/>
            <person name="Acebal C."/>
            <person name="Arroyo M."/>
            <person name="de la Mata I."/>
        </authorList>
    </citation>
    <scope>NUCLEOTIDE SEQUENCE [LARGE SCALE GENOMIC DNA]</scope>
    <source>
        <strain evidence="1 2">NRRL 12052</strain>
    </source>
</reference>
<dbReference type="EMBL" id="JRTT01000010">
    <property type="protein sequence ID" value="KHD77534.1"/>
    <property type="molecule type" value="Genomic_DNA"/>
</dbReference>
<name>A0A0A6USU1_ACTUT</name>
<comment type="caution">
    <text evidence="1">The sequence shown here is derived from an EMBL/GenBank/DDBJ whole genome shotgun (WGS) entry which is preliminary data.</text>
</comment>
<gene>
    <name evidence="1" type="ORF">MB27_10575</name>
</gene>
<organism evidence="1 2">
    <name type="scientific">Actinoplanes utahensis</name>
    <dbReference type="NCBI Taxonomy" id="1869"/>
    <lineage>
        <taxon>Bacteria</taxon>
        <taxon>Bacillati</taxon>
        <taxon>Actinomycetota</taxon>
        <taxon>Actinomycetes</taxon>
        <taxon>Micromonosporales</taxon>
        <taxon>Micromonosporaceae</taxon>
        <taxon>Actinoplanes</taxon>
    </lineage>
</organism>
<dbReference type="InterPro" id="IPR032710">
    <property type="entry name" value="NTF2-like_dom_sf"/>
</dbReference>
<dbReference type="Proteomes" id="UP000054537">
    <property type="component" value="Unassembled WGS sequence"/>
</dbReference>
<evidence type="ECO:0000313" key="1">
    <source>
        <dbReference type="EMBL" id="KHD77534.1"/>
    </source>
</evidence>
<dbReference type="AlphaFoldDB" id="A0A0A6USU1"/>